<sequence>MRLTIELKRSTKAKHGLLLLVTRKDQDKPFVYAKPFDMSHARAIKQRFEAWGKLGWPYEPKG</sequence>
<dbReference type="Proteomes" id="UP001447006">
    <property type="component" value="Segment"/>
</dbReference>
<accession>A0AAX4MVC4</accession>
<evidence type="ECO:0000313" key="2">
    <source>
        <dbReference type="Proteomes" id="UP001447006"/>
    </source>
</evidence>
<name>A0AAX4MVC4_9CAUD</name>
<organism evidence="1 2">
    <name type="scientific">Pseudomonas phage UNO-G1W1</name>
    <dbReference type="NCBI Taxonomy" id="3136609"/>
    <lineage>
        <taxon>Viruses</taxon>
        <taxon>Duplodnaviria</taxon>
        <taxon>Heunggongvirae</taxon>
        <taxon>Uroviricota</taxon>
        <taxon>Caudoviricetes</taxon>
        <taxon>Vandenendeviridae</taxon>
        <taxon>Gorskivirinae</taxon>
        <taxon>Omahavirus</taxon>
        <taxon>Omahavirus UNOG1W1</taxon>
    </lineage>
</organism>
<reference evidence="1 2" key="1">
    <citation type="submission" date="2024-03" db="EMBL/GenBank/DDBJ databases">
        <title>Complete Genome Sequence of a Pseudomonas fluorescens Bacteriophage UNO-G1W1 isolated from freshwater ice in Nebraska.</title>
        <authorList>
            <person name="Neville A.J."/>
            <person name="Schulze T.T."/>
            <person name="Davis P.H."/>
        </authorList>
    </citation>
    <scope>NUCLEOTIDE SEQUENCE [LARGE SCALE GENOMIC DNA]</scope>
</reference>
<protein>
    <submittedName>
        <fullName evidence="1">Uncharacterized protein</fullName>
    </submittedName>
</protein>
<gene>
    <name evidence="1" type="ORF">ISREJYDI_CDS0008</name>
</gene>
<dbReference type="EMBL" id="PP551948">
    <property type="protein sequence ID" value="WYN04974.1"/>
    <property type="molecule type" value="Genomic_DNA"/>
</dbReference>
<keyword evidence="2" id="KW-1185">Reference proteome</keyword>
<evidence type="ECO:0000313" key="1">
    <source>
        <dbReference type="EMBL" id="WYN04974.1"/>
    </source>
</evidence>
<proteinExistence type="predicted"/>